<sequence length="187" mass="20843">LSRIRKQNHGLKRALRAIRRPAPNLCRLTLPNSRQTVSNTKAPSAVTPGPVATSIDTPQTNPVNKRSSPRLRARAHVYEPNRGRGLGYREVRSQPTTPSRRSLVRRSQKFSGRQAVPVASYIPAPYATQTPLFPYNAEWPQTSRPYTSHMMASTGLHAQPHPTISSGNPLLETEKDLFAPQNLVPWL</sequence>
<evidence type="ECO:0000256" key="1">
    <source>
        <dbReference type="SAM" id="MobiDB-lite"/>
    </source>
</evidence>
<feature type="region of interest" description="Disordered" evidence="1">
    <location>
        <begin position="35"/>
        <end position="69"/>
    </location>
</feature>
<dbReference type="AlphaFoldDB" id="A0A183A4H8"/>
<proteinExistence type="predicted"/>
<protein>
    <submittedName>
        <fullName evidence="2">Uncharacterized protein</fullName>
    </submittedName>
</protein>
<reference evidence="2" key="1">
    <citation type="submission" date="2016-06" db="UniProtKB">
        <authorList>
            <consortium name="WormBaseParasite"/>
        </authorList>
    </citation>
    <scope>IDENTIFICATION</scope>
</reference>
<feature type="compositionally biased region" description="Polar residues" evidence="1">
    <location>
        <begin position="54"/>
        <end position="66"/>
    </location>
</feature>
<feature type="region of interest" description="Disordered" evidence="1">
    <location>
        <begin position="85"/>
        <end position="109"/>
    </location>
</feature>
<name>A0A183A4H8_9TREM</name>
<organism evidence="2">
    <name type="scientific">Echinostoma caproni</name>
    <dbReference type="NCBI Taxonomy" id="27848"/>
    <lineage>
        <taxon>Eukaryota</taxon>
        <taxon>Metazoa</taxon>
        <taxon>Spiralia</taxon>
        <taxon>Lophotrochozoa</taxon>
        <taxon>Platyhelminthes</taxon>
        <taxon>Trematoda</taxon>
        <taxon>Digenea</taxon>
        <taxon>Plagiorchiida</taxon>
        <taxon>Echinostomata</taxon>
        <taxon>Echinostomatoidea</taxon>
        <taxon>Echinostomatidae</taxon>
        <taxon>Echinostoma</taxon>
    </lineage>
</organism>
<evidence type="ECO:0000313" key="2">
    <source>
        <dbReference type="WBParaSite" id="ECPE_0000186301-mRNA-1"/>
    </source>
</evidence>
<accession>A0A183A4H8</accession>
<dbReference type="WBParaSite" id="ECPE_0000186301-mRNA-1">
    <property type="protein sequence ID" value="ECPE_0000186301-mRNA-1"/>
    <property type="gene ID" value="ECPE_0000186301"/>
</dbReference>